<dbReference type="Proteomes" id="UP001630127">
    <property type="component" value="Unassembled WGS sequence"/>
</dbReference>
<keyword evidence="2" id="KW-0150">Chloroplast</keyword>
<feature type="region of interest" description="Disordered" evidence="4">
    <location>
        <begin position="42"/>
        <end position="96"/>
    </location>
</feature>
<protein>
    <recommendedName>
        <fullName evidence="7">Protein TIC 22-like, chloroplastic</fullName>
    </recommendedName>
</protein>
<evidence type="ECO:0008006" key="7">
    <source>
        <dbReference type="Google" id="ProtNLM"/>
    </source>
</evidence>
<feature type="compositionally biased region" description="Pro residues" evidence="4">
    <location>
        <begin position="74"/>
        <end position="87"/>
    </location>
</feature>
<feature type="region of interest" description="Disordered" evidence="4">
    <location>
        <begin position="1"/>
        <end position="23"/>
    </location>
</feature>
<dbReference type="PANTHER" id="PTHR33926">
    <property type="entry name" value="PROTEIN TIC 22, CHLOROPLASTIC"/>
    <property type="match status" value="1"/>
</dbReference>
<keyword evidence="6" id="KW-1185">Reference proteome</keyword>
<feature type="compositionally biased region" description="Pro residues" evidence="4">
    <location>
        <begin position="11"/>
        <end position="21"/>
    </location>
</feature>
<dbReference type="Gene3D" id="3.40.1350.100">
    <property type="match status" value="2"/>
</dbReference>
<evidence type="ECO:0000256" key="4">
    <source>
        <dbReference type="SAM" id="MobiDB-lite"/>
    </source>
</evidence>
<dbReference type="InterPro" id="IPR007378">
    <property type="entry name" value="Tic22-like"/>
</dbReference>
<comment type="caution">
    <text evidence="5">The sequence shown here is derived from an EMBL/GenBank/DDBJ whole genome shotgun (WGS) entry which is preliminary data.</text>
</comment>
<accession>A0ABD2YGJ5</accession>
<comment type="subcellular location">
    <subcellularLocation>
        <location evidence="1">Plastid</location>
        <location evidence="1">Chloroplast</location>
    </subcellularLocation>
</comment>
<proteinExistence type="predicted"/>
<keyword evidence="3" id="KW-0934">Plastid</keyword>
<dbReference type="GO" id="GO:0009507">
    <property type="term" value="C:chloroplast"/>
    <property type="evidence" value="ECO:0007669"/>
    <property type="project" value="UniProtKB-SubCell"/>
</dbReference>
<dbReference type="EMBL" id="JBJUIK010000013">
    <property type="protein sequence ID" value="KAL3506518.1"/>
    <property type="molecule type" value="Genomic_DNA"/>
</dbReference>
<evidence type="ECO:0000313" key="5">
    <source>
        <dbReference type="EMBL" id="KAL3506518.1"/>
    </source>
</evidence>
<dbReference type="Pfam" id="PF04278">
    <property type="entry name" value="Tic22"/>
    <property type="match status" value="1"/>
</dbReference>
<evidence type="ECO:0000256" key="1">
    <source>
        <dbReference type="ARBA" id="ARBA00004229"/>
    </source>
</evidence>
<reference evidence="5 6" key="1">
    <citation type="submission" date="2024-11" db="EMBL/GenBank/DDBJ databases">
        <title>A near-complete genome assembly of Cinchona calisaya.</title>
        <authorList>
            <person name="Lian D.C."/>
            <person name="Zhao X.W."/>
            <person name="Wei L."/>
        </authorList>
    </citation>
    <scope>NUCLEOTIDE SEQUENCE [LARGE SCALE GENOMIC DNA]</scope>
    <source>
        <tissue evidence="5">Nenye</tissue>
    </source>
</reference>
<name>A0ABD2YGJ5_9GENT</name>
<evidence type="ECO:0000313" key="6">
    <source>
        <dbReference type="Proteomes" id="UP001630127"/>
    </source>
</evidence>
<evidence type="ECO:0000256" key="3">
    <source>
        <dbReference type="ARBA" id="ARBA00022640"/>
    </source>
</evidence>
<evidence type="ECO:0000256" key="2">
    <source>
        <dbReference type="ARBA" id="ARBA00022528"/>
    </source>
</evidence>
<dbReference type="PANTHER" id="PTHR33926:SF1">
    <property type="entry name" value="PROTEIN TIC 22-LIKE, CHLOROPLASTIC"/>
    <property type="match status" value="1"/>
</dbReference>
<gene>
    <name evidence="5" type="ORF">ACH5RR_031900</name>
</gene>
<sequence length="298" mass="32490">MNFFKPKTSQSPPPPPPPPPLHLLQQAFTSLQTHFSNFLHHSTLPLPTPPSLKTPSSWARISDNTNPLSATIPSPSPSPSPSSPTPPDAKSSSLAMSTEAIEERLAGVPVYALSNSSEEFVLVSGVNTGKNLGLFCLNESDAMALLQQMQSMDPSMRKGSQVVAVALNKVFQLKVDGVAFRLIPEASQVKNAIKERKMAGSSDESFSGVPVFQSKSLILKSQNKRYRPVFFRKEDLEKSLLRASRYQKLLNPAFRAGDVQVAVLEDIIQGMKDGSSSKWEDVVFIPPGFDVSTDPSRQ</sequence>
<dbReference type="AlphaFoldDB" id="A0ABD2YGJ5"/>
<organism evidence="5 6">
    <name type="scientific">Cinchona calisaya</name>
    <dbReference type="NCBI Taxonomy" id="153742"/>
    <lineage>
        <taxon>Eukaryota</taxon>
        <taxon>Viridiplantae</taxon>
        <taxon>Streptophyta</taxon>
        <taxon>Embryophyta</taxon>
        <taxon>Tracheophyta</taxon>
        <taxon>Spermatophyta</taxon>
        <taxon>Magnoliopsida</taxon>
        <taxon>eudicotyledons</taxon>
        <taxon>Gunneridae</taxon>
        <taxon>Pentapetalae</taxon>
        <taxon>asterids</taxon>
        <taxon>lamiids</taxon>
        <taxon>Gentianales</taxon>
        <taxon>Rubiaceae</taxon>
        <taxon>Cinchonoideae</taxon>
        <taxon>Cinchoneae</taxon>
        <taxon>Cinchona</taxon>
    </lineage>
</organism>